<evidence type="ECO:0000256" key="2">
    <source>
        <dbReference type="SAM" id="Phobius"/>
    </source>
</evidence>
<name>A0A0C3G0I3_PILCF</name>
<protein>
    <submittedName>
        <fullName evidence="3">Uncharacterized protein</fullName>
    </submittedName>
</protein>
<feature type="transmembrane region" description="Helical" evidence="2">
    <location>
        <begin position="72"/>
        <end position="93"/>
    </location>
</feature>
<evidence type="ECO:0000313" key="4">
    <source>
        <dbReference type="Proteomes" id="UP000054166"/>
    </source>
</evidence>
<evidence type="ECO:0000256" key="1">
    <source>
        <dbReference type="SAM" id="MobiDB-lite"/>
    </source>
</evidence>
<gene>
    <name evidence="3" type="ORF">PILCRDRAFT_2020</name>
</gene>
<feature type="region of interest" description="Disordered" evidence="1">
    <location>
        <begin position="1"/>
        <end position="63"/>
    </location>
</feature>
<feature type="non-terminal residue" evidence="3">
    <location>
        <position position="174"/>
    </location>
</feature>
<sequence length="174" mass="18475">MSSSTASRTDTTRSSSSSLSSASAVASTPSTTPLTTPSPTVSQSTLIPGPPTQTSNTPLNSSGPSLQSSSSLYLYTFLATLVLLLGVSGAIVVRSFILRRRHQALVEEAIRNGTWVPPPFGAGGRGGRHGLGKKELGEKPKMWDAWVGKDREFLRGGDREEGEEKMSKWEGILV</sequence>
<dbReference type="InParanoid" id="A0A0C3G0I3"/>
<evidence type="ECO:0000313" key="3">
    <source>
        <dbReference type="EMBL" id="KIM89705.1"/>
    </source>
</evidence>
<dbReference type="EMBL" id="KN832974">
    <property type="protein sequence ID" value="KIM89705.1"/>
    <property type="molecule type" value="Genomic_DNA"/>
</dbReference>
<reference evidence="4" key="2">
    <citation type="submission" date="2015-01" db="EMBL/GenBank/DDBJ databases">
        <title>Evolutionary Origins and Diversification of the Mycorrhizal Mutualists.</title>
        <authorList>
            <consortium name="DOE Joint Genome Institute"/>
            <consortium name="Mycorrhizal Genomics Consortium"/>
            <person name="Kohler A."/>
            <person name="Kuo A."/>
            <person name="Nagy L.G."/>
            <person name="Floudas D."/>
            <person name="Copeland A."/>
            <person name="Barry K.W."/>
            <person name="Cichocki N."/>
            <person name="Veneault-Fourrey C."/>
            <person name="LaButti K."/>
            <person name="Lindquist E.A."/>
            <person name="Lipzen A."/>
            <person name="Lundell T."/>
            <person name="Morin E."/>
            <person name="Murat C."/>
            <person name="Riley R."/>
            <person name="Ohm R."/>
            <person name="Sun H."/>
            <person name="Tunlid A."/>
            <person name="Henrissat B."/>
            <person name="Grigoriev I.V."/>
            <person name="Hibbett D.S."/>
            <person name="Martin F."/>
        </authorList>
    </citation>
    <scope>NUCLEOTIDE SEQUENCE [LARGE SCALE GENOMIC DNA]</scope>
    <source>
        <strain evidence="4">F 1598</strain>
    </source>
</reference>
<keyword evidence="4" id="KW-1185">Reference proteome</keyword>
<keyword evidence="2" id="KW-0472">Membrane</keyword>
<dbReference type="HOGENOM" id="CLU_1543746_0_0_1"/>
<dbReference type="OrthoDB" id="2683906at2759"/>
<dbReference type="Proteomes" id="UP000054166">
    <property type="component" value="Unassembled WGS sequence"/>
</dbReference>
<feature type="compositionally biased region" description="Low complexity" evidence="1">
    <location>
        <begin position="1"/>
        <end position="45"/>
    </location>
</feature>
<accession>A0A0C3G0I3</accession>
<organism evidence="3 4">
    <name type="scientific">Piloderma croceum (strain F 1598)</name>
    <dbReference type="NCBI Taxonomy" id="765440"/>
    <lineage>
        <taxon>Eukaryota</taxon>
        <taxon>Fungi</taxon>
        <taxon>Dikarya</taxon>
        <taxon>Basidiomycota</taxon>
        <taxon>Agaricomycotina</taxon>
        <taxon>Agaricomycetes</taxon>
        <taxon>Agaricomycetidae</taxon>
        <taxon>Atheliales</taxon>
        <taxon>Atheliaceae</taxon>
        <taxon>Piloderma</taxon>
    </lineage>
</organism>
<dbReference type="AlphaFoldDB" id="A0A0C3G0I3"/>
<proteinExistence type="predicted"/>
<keyword evidence="2" id="KW-1133">Transmembrane helix</keyword>
<reference evidence="3 4" key="1">
    <citation type="submission" date="2014-04" db="EMBL/GenBank/DDBJ databases">
        <authorList>
            <consortium name="DOE Joint Genome Institute"/>
            <person name="Kuo A."/>
            <person name="Tarkka M."/>
            <person name="Buscot F."/>
            <person name="Kohler A."/>
            <person name="Nagy L.G."/>
            <person name="Floudas D."/>
            <person name="Copeland A."/>
            <person name="Barry K.W."/>
            <person name="Cichocki N."/>
            <person name="Veneault-Fourrey C."/>
            <person name="LaButti K."/>
            <person name="Lindquist E.A."/>
            <person name="Lipzen A."/>
            <person name="Lundell T."/>
            <person name="Morin E."/>
            <person name="Murat C."/>
            <person name="Sun H."/>
            <person name="Tunlid A."/>
            <person name="Henrissat B."/>
            <person name="Grigoriev I.V."/>
            <person name="Hibbett D.S."/>
            <person name="Martin F."/>
            <person name="Nordberg H.P."/>
            <person name="Cantor M.N."/>
            <person name="Hua S.X."/>
        </authorList>
    </citation>
    <scope>NUCLEOTIDE SEQUENCE [LARGE SCALE GENOMIC DNA]</scope>
    <source>
        <strain evidence="3 4">F 1598</strain>
    </source>
</reference>
<keyword evidence="2" id="KW-0812">Transmembrane</keyword>